<proteinExistence type="predicted"/>
<evidence type="ECO:0000313" key="1">
    <source>
        <dbReference type="EMBL" id="KAI9385926.1"/>
    </source>
</evidence>
<sequence length="831" mass="93779">MRTSMDYISVLVLCFSLLLILETATAIDTINTTQSIRDGQTLISADGTYVLGFFKPGKSKSRYLGIWFGKISVVTAVWVANRETPLNDSSGVLRLTNKGSLVLLNSSGSIIWSSNTSRSPARNPVAQLLDSGNLVVKEEDDDILENSLWQSFEHPTDTLLPEMKQGWNKITGMDWSLTSWKSSDDPARGHFIDMLSPNGYPEIQVIEDSKVKYRSGPWNGLRFSGSNQLKQNPRYTFEFVYNENETFYRYHLVNNSMLWRLVISPEGDLQRFTWIDQTQSWLLFSTANTDNCERYALCGANGICSIQNSPMCDCLHGFVPKIRSDWEATDWSSGCVRRTPVNCSVDGFQKVSGVKLPQTNTSWFNKSMNLQECKYMCLKNCSCTAYSNLDIRDGGSGCLLWFGDLVDTRVFSQNEQDIYIRMAASELGNGDGAKVNDKSNTKKMIILSSVLSTGTLLLFLAMVLYIRNRKQQRNIIEGKVSGGFERNSNSNLRKENLDLPLFDLYTLAGATMDFSEDSKLGEGGFGPVYKGTLKDGREIAVKRLSKFSRQGLDEFTNEVKHIVELQHRNLVKLLGCCIERDEKMLVYEFLSNKSLDFFIFDETHTSQLDWPKRYNVIKGIARGLLYLHQDSRLRVIHRDLKASNVLLDHEMNPKISDFGLARSFGGNETEANTNKVMGTYGYISPEYAFDGLYSTKSDVFSFGVLVLEIVSGNRNRGFSHPDHQLNLLGHAWRLFLEGKPLELVSESIIESCNLFEVLRSIHMGLLCVQENPVDRPGMSYVVLMLENEDALPQPKQPGFFTERDLVEVTYSSTQSKPYSANDCSISLLEAR</sequence>
<reference evidence="1 2" key="1">
    <citation type="journal article" date="2006" name="Science">
        <title>The genome of black cottonwood, Populus trichocarpa (Torr. &amp; Gray).</title>
        <authorList>
            <person name="Tuskan G.A."/>
            <person name="Difazio S."/>
            <person name="Jansson S."/>
            <person name="Bohlmann J."/>
            <person name="Grigoriev I."/>
            <person name="Hellsten U."/>
            <person name="Putnam N."/>
            <person name="Ralph S."/>
            <person name="Rombauts S."/>
            <person name="Salamov A."/>
            <person name="Schein J."/>
            <person name="Sterck L."/>
            <person name="Aerts A."/>
            <person name="Bhalerao R.R."/>
            <person name="Bhalerao R.P."/>
            <person name="Blaudez D."/>
            <person name="Boerjan W."/>
            <person name="Brun A."/>
            <person name="Brunner A."/>
            <person name="Busov V."/>
            <person name="Campbell M."/>
            <person name="Carlson J."/>
            <person name="Chalot M."/>
            <person name="Chapman J."/>
            <person name="Chen G.L."/>
            <person name="Cooper D."/>
            <person name="Coutinho P.M."/>
            <person name="Couturier J."/>
            <person name="Covert S."/>
            <person name="Cronk Q."/>
            <person name="Cunningham R."/>
            <person name="Davis J."/>
            <person name="Degroeve S."/>
            <person name="Dejardin A."/>
            <person name="Depamphilis C."/>
            <person name="Detter J."/>
            <person name="Dirks B."/>
            <person name="Dubchak I."/>
            <person name="Duplessis S."/>
            <person name="Ehlting J."/>
            <person name="Ellis B."/>
            <person name="Gendler K."/>
            <person name="Goodstein D."/>
            <person name="Gribskov M."/>
            <person name="Grimwood J."/>
            <person name="Groover A."/>
            <person name="Gunter L."/>
            <person name="Hamberger B."/>
            <person name="Heinze B."/>
            <person name="Helariutta Y."/>
            <person name="Henrissat B."/>
            <person name="Holligan D."/>
            <person name="Holt R."/>
            <person name="Huang W."/>
            <person name="Islam-Faridi N."/>
            <person name="Jones S."/>
            <person name="Jones-Rhoades M."/>
            <person name="Jorgensen R."/>
            <person name="Joshi C."/>
            <person name="Kangasjarvi J."/>
            <person name="Karlsson J."/>
            <person name="Kelleher C."/>
            <person name="Kirkpatrick R."/>
            <person name="Kirst M."/>
            <person name="Kohler A."/>
            <person name="Kalluri U."/>
            <person name="Larimer F."/>
            <person name="Leebens-Mack J."/>
            <person name="Leple J.C."/>
            <person name="Locascio P."/>
            <person name="Lou Y."/>
            <person name="Lucas S."/>
            <person name="Martin F."/>
            <person name="Montanini B."/>
            <person name="Napoli C."/>
            <person name="Nelson D.R."/>
            <person name="Nelson C."/>
            <person name="Nieminen K."/>
            <person name="Nilsson O."/>
            <person name="Pereda V."/>
            <person name="Peter G."/>
            <person name="Philippe R."/>
            <person name="Pilate G."/>
            <person name="Poliakov A."/>
            <person name="Razumovskaya J."/>
            <person name="Richardson P."/>
            <person name="Rinaldi C."/>
            <person name="Ritland K."/>
            <person name="Rouze P."/>
            <person name="Ryaboy D."/>
            <person name="Schmutz J."/>
            <person name="Schrader J."/>
            <person name="Segerman B."/>
            <person name="Shin H."/>
            <person name="Siddiqui A."/>
            <person name="Sterky F."/>
            <person name="Terry A."/>
            <person name="Tsai C.J."/>
            <person name="Uberbacher E."/>
            <person name="Unneberg P."/>
            <person name="Vahala J."/>
            <person name="Wall K."/>
            <person name="Wessler S."/>
            <person name="Yang G."/>
            <person name="Yin T."/>
            <person name="Douglas C."/>
            <person name="Marra M."/>
            <person name="Sandberg G."/>
            <person name="Van de Peer Y."/>
            <person name="Rokhsar D."/>
        </authorList>
    </citation>
    <scope>NUCLEOTIDE SEQUENCE [LARGE SCALE GENOMIC DNA]</scope>
    <source>
        <strain evidence="2">cv. Nisqually</strain>
    </source>
</reference>
<gene>
    <name evidence="1" type="ORF">POPTR_011G128700v4</name>
</gene>
<name>A0ACC0SAW7_POPTR</name>
<keyword evidence="2" id="KW-1185">Reference proteome</keyword>
<evidence type="ECO:0000313" key="2">
    <source>
        <dbReference type="Proteomes" id="UP000006729"/>
    </source>
</evidence>
<comment type="caution">
    <text evidence="1">The sequence shown here is derived from an EMBL/GenBank/DDBJ whole genome shotgun (WGS) entry which is preliminary data.</text>
</comment>
<accession>A0ACC0SAW7</accession>
<dbReference type="Proteomes" id="UP000006729">
    <property type="component" value="Chromosome 11"/>
</dbReference>
<protein>
    <submittedName>
        <fullName evidence="1">Uncharacterized protein</fullName>
    </submittedName>
</protein>
<dbReference type="EMBL" id="CM009300">
    <property type="protein sequence ID" value="KAI9385926.1"/>
    <property type="molecule type" value="Genomic_DNA"/>
</dbReference>
<organism evidence="1 2">
    <name type="scientific">Populus trichocarpa</name>
    <name type="common">Western balsam poplar</name>
    <name type="synonym">Populus balsamifera subsp. trichocarpa</name>
    <dbReference type="NCBI Taxonomy" id="3694"/>
    <lineage>
        <taxon>Eukaryota</taxon>
        <taxon>Viridiplantae</taxon>
        <taxon>Streptophyta</taxon>
        <taxon>Embryophyta</taxon>
        <taxon>Tracheophyta</taxon>
        <taxon>Spermatophyta</taxon>
        <taxon>Magnoliopsida</taxon>
        <taxon>eudicotyledons</taxon>
        <taxon>Gunneridae</taxon>
        <taxon>Pentapetalae</taxon>
        <taxon>rosids</taxon>
        <taxon>fabids</taxon>
        <taxon>Malpighiales</taxon>
        <taxon>Salicaceae</taxon>
        <taxon>Saliceae</taxon>
        <taxon>Populus</taxon>
    </lineage>
</organism>